<protein>
    <submittedName>
        <fullName evidence="2">DUF885 domain-containing protein</fullName>
    </submittedName>
</protein>
<dbReference type="EMBL" id="VTUX01000002">
    <property type="protein sequence ID" value="KAA1193518.1"/>
    <property type="molecule type" value="Genomic_DNA"/>
</dbReference>
<sequence length="601" mass="67845">MQKVLAIVLVSTMAAVSLAADESERLNRWLDEQYELELQRSPLTLAVHGRKEQYDKVDDFSVAAELDWLDWLAASAAAMQTQFDYAKLSPQARLSYDFWLFRARSEAASRPYLYHDYVFDQFGSTQTYPVRFLLNYHVVDTVADMEAYVARVRGFSRAIGQWLATTKKAADLGIRPPRFAYEVVLQQSRGVIAGKPFDDAETDSALWADGSAKIADLKQRGLTDDEQAARLRLSLQEALLNDLMPAYNDLIAWHSEDIGNARAQARGAASLPQGDAYYEERLRHYTHSDLSAEAIHKLGLDEVARIQREMQVIMRSLGYEGSLQSFFAFVRDDPRFYYPDTDAGREAYLARTRALLTKMDGMLPEYFGLLPRSSLVVKRVEAYRERDGAVQFYEVGTADGSRPGVYYVHLSDIGAYNKTDLETTAYHEGSPGHHMQLSIAKELTGVPRFRTNVTYSAYTEGWALYSEYLAREMGAFEDPYNDFGRLVAEIWRAIRLVVDTGLHAKGWTEEQAVQYMLDNSAIPEAAVRSEIRRYLVAPGQATSYKVGMLKIQSLRARAEAELGDDFDIRGFHDVVLGGGSLPLPILEQAVTDWVESVRQAR</sequence>
<feature type="signal peptide" evidence="1">
    <location>
        <begin position="1"/>
        <end position="19"/>
    </location>
</feature>
<gene>
    <name evidence="2" type="ORF">F0M18_05475</name>
</gene>
<name>A0A5B0X4J1_9GAMM</name>
<evidence type="ECO:0000256" key="1">
    <source>
        <dbReference type="SAM" id="SignalP"/>
    </source>
</evidence>
<keyword evidence="1" id="KW-0732">Signal</keyword>
<evidence type="ECO:0000313" key="3">
    <source>
        <dbReference type="Proteomes" id="UP000323708"/>
    </source>
</evidence>
<feature type="chain" id="PRO_5022856605" evidence="1">
    <location>
        <begin position="20"/>
        <end position="601"/>
    </location>
</feature>
<dbReference type="InterPro" id="IPR010281">
    <property type="entry name" value="DUF885"/>
</dbReference>
<accession>A0A5B0X4J1</accession>
<dbReference type="Pfam" id="PF05960">
    <property type="entry name" value="DUF885"/>
    <property type="match status" value="1"/>
</dbReference>
<evidence type="ECO:0000313" key="2">
    <source>
        <dbReference type="EMBL" id="KAA1193518.1"/>
    </source>
</evidence>
<organism evidence="2 3">
    <name type="scientific">Pseudohalioglobus sediminis</name>
    <dbReference type="NCBI Taxonomy" id="2606449"/>
    <lineage>
        <taxon>Bacteria</taxon>
        <taxon>Pseudomonadati</taxon>
        <taxon>Pseudomonadota</taxon>
        <taxon>Gammaproteobacteria</taxon>
        <taxon>Cellvibrionales</taxon>
        <taxon>Halieaceae</taxon>
        <taxon>Pseudohalioglobus</taxon>
    </lineage>
</organism>
<reference evidence="2 3" key="1">
    <citation type="submission" date="2019-09" db="EMBL/GenBank/DDBJ databases">
        <authorList>
            <person name="Chen X.-Y."/>
        </authorList>
    </citation>
    <scope>NUCLEOTIDE SEQUENCE [LARGE SCALE GENOMIC DNA]</scope>
    <source>
        <strain evidence="2 3">NY5</strain>
    </source>
</reference>
<dbReference type="PANTHER" id="PTHR33361">
    <property type="entry name" value="GLR0591 PROTEIN"/>
    <property type="match status" value="1"/>
</dbReference>
<comment type="caution">
    <text evidence="2">The sequence shown here is derived from an EMBL/GenBank/DDBJ whole genome shotgun (WGS) entry which is preliminary data.</text>
</comment>
<dbReference type="Proteomes" id="UP000323708">
    <property type="component" value="Unassembled WGS sequence"/>
</dbReference>
<keyword evidence="3" id="KW-1185">Reference proteome</keyword>
<dbReference type="AlphaFoldDB" id="A0A5B0X4J1"/>
<proteinExistence type="predicted"/>
<dbReference type="PANTHER" id="PTHR33361:SF16">
    <property type="entry name" value="DUF885 DOMAIN-CONTAINING PROTEIN"/>
    <property type="match status" value="1"/>
</dbReference>